<accession>A0A6N2MY73</accession>
<protein>
    <submittedName>
        <fullName evidence="2">Uncharacterized protein</fullName>
    </submittedName>
</protein>
<name>A0A6N2MY73_SALVM</name>
<proteinExistence type="predicted"/>
<dbReference type="EMBL" id="CAADRP010002040">
    <property type="protein sequence ID" value="VFU59493.1"/>
    <property type="molecule type" value="Genomic_DNA"/>
</dbReference>
<dbReference type="AlphaFoldDB" id="A0A6N2MY73"/>
<reference evidence="2" key="1">
    <citation type="submission" date="2019-03" db="EMBL/GenBank/DDBJ databases">
        <authorList>
            <person name="Mank J."/>
            <person name="Almeida P."/>
        </authorList>
    </citation>
    <scope>NUCLEOTIDE SEQUENCE</scope>
    <source>
        <strain evidence="2">78183</strain>
    </source>
</reference>
<organism evidence="2">
    <name type="scientific">Salix viminalis</name>
    <name type="common">Common osier</name>
    <name type="synonym">Basket willow</name>
    <dbReference type="NCBI Taxonomy" id="40686"/>
    <lineage>
        <taxon>Eukaryota</taxon>
        <taxon>Viridiplantae</taxon>
        <taxon>Streptophyta</taxon>
        <taxon>Embryophyta</taxon>
        <taxon>Tracheophyta</taxon>
        <taxon>Spermatophyta</taxon>
        <taxon>Magnoliopsida</taxon>
        <taxon>eudicotyledons</taxon>
        <taxon>Gunneridae</taxon>
        <taxon>Pentapetalae</taxon>
        <taxon>rosids</taxon>
        <taxon>fabids</taxon>
        <taxon>Malpighiales</taxon>
        <taxon>Salicaceae</taxon>
        <taxon>Saliceae</taxon>
        <taxon>Salix</taxon>
    </lineage>
</organism>
<evidence type="ECO:0000313" key="2">
    <source>
        <dbReference type="EMBL" id="VFU59493.1"/>
    </source>
</evidence>
<keyword evidence="1" id="KW-0472">Membrane</keyword>
<gene>
    <name evidence="2" type="ORF">SVIM_LOCUS438243</name>
</gene>
<keyword evidence="1" id="KW-1133">Transmembrane helix</keyword>
<keyword evidence="1" id="KW-0812">Transmembrane</keyword>
<sequence length="84" mass="9868">MYHYKSRFNFSNIVIKEGSSSEMCRYEASYPNPFNKGLSFASESYNFYHSPVSNFNVTIFHIIIVLCSNIGFGFKIFPLRYQDR</sequence>
<feature type="transmembrane region" description="Helical" evidence="1">
    <location>
        <begin position="55"/>
        <end position="77"/>
    </location>
</feature>
<evidence type="ECO:0000256" key="1">
    <source>
        <dbReference type="SAM" id="Phobius"/>
    </source>
</evidence>